<evidence type="ECO:0000313" key="2">
    <source>
        <dbReference type="Proteomes" id="UP000700732"/>
    </source>
</evidence>
<evidence type="ECO:0000313" key="1">
    <source>
        <dbReference type="EMBL" id="MBC3794703.1"/>
    </source>
</evidence>
<protein>
    <submittedName>
        <fullName evidence="1">Uncharacterized protein</fullName>
    </submittedName>
</protein>
<dbReference type="RefSeq" id="WP_186741458.1">
    <property type="nucleotide sequence ID" value="NZ_VFIA01000055.1"/>
</dbReference>
<organism evidence="1 2">
    <name type="scientific">Spirosoma utsteinense</name>
    <dbReference type="NCBI Taxonomy" id="2585773"/>
    <lineage>
        <taxon>Bacteria</taxon>
        <taxon>Pseudomonadati</taxon>
        <taxon>Bacteroidota</taxon>
        <taxon>Cytophagia</taxon>
        <taxon>Cytophagales</taxon>
        <taxon>Cytophagaceae</taxon>
        <taxon>Spirosoma</taxon>
    </lineage>
</organism>
<reference evidence="1 2" key="1">
    <citation type="submission" date="2019-06" db="EMBL/GenBank/DDBJ databases">
        <title>Spirosoma utsteinense sp. nov. isolated from Antarctic ice-free soils.</title>
        <authorList>
            <person name="Tahon G."/>
        </authorList>
    </citation>
    <scope>NUCLEOTIDE SEQUENCE [LARGE SCALE GENOMIC DNA]</scope>
    <source>
        <strain evidence="1 2">LMG 31447</strain>
    </source>
</reference>
<accession>A0ABR6WDR8</accession>
<name>A0ABR6WDR8_9BACT</name>
<dbReference type="EMBL" id="VFIA01000055">
    <property type="protein sequence ID" value="MBC3794703.1"/>
    <property type="molecule type" value="Genomic_DNA"/>
</dbReference>
<sequence length="367" mass="41738">MRLLFTSLFCFLSITLFGQYQQRSAILTDRKGSVLSGTLRFYDWDKSPTFIEFSADSSALVKQIPVRSIQKLLINNGPIYEGLYTKLPYYTTVPIAVGGNPVDHIDSTYYLAELLLDSEPVKLYRFFDQNANVRFIIEKYDTLTVLNDLHIQIQKRDALFTFEDHIYRRQLHSLLQECPTLITKTVLYTEASLINLLKEYLSYCRIDAKIYLEQKKLGRPIVGLGGFGASWQSAEGNARGYGLSIQMLLPRLLHNTFVLFDIGKFDRNSTLGQETALQIGLYAGRYFGRHAIQGKLYTGFSTVFGMLDTGVGISYRKIVAIETRYPVFTGIFSGFKETGYSTYLHPSFTVRAVFPLVSSARKQTSHQ</sequence>
<dbReference type="Proteomes" id="UP000700732">
    <property type="component" value="Unassembled WGS sequence"/>
</dbReference>
<comment type="caution">
    <text evidence="1">The sequence shown here is derived from an EMBL/GenBank/DDBJ whole genome shotgun (WGS) entry which is preliminary data.</text>
</comment>
<proteinExistence type="predicted"/>
<gene>
    <name evidence="1" type="ORF">FH603_5235</name>
</gene>
<keyword evidence="2" id="KW-1185">Reference proteome</keyword>